<evidence type="ECO:0000256" key="6">
    <source>
        <dbReference type="PIRSR" id="PIRSR028757-1"/>
    </source>
</evidence>
<sequence length="300" mass="32116">MEPSGIVDDALIEKGVRNLESFGLRVKLAPNIRAVLGGYAGTVNQRLADLHGMFLDREVEGLWVLRGGSGGGHLLPHLDYELIRSHPKAFVGYSDTTSLHLGLLRGAGLVTFHGPVASSTFSEYSAGNLRAVLMEPRATRAFEGAKENAEKALQQKQFAPLTFRTGTAEGPLVGGNLAVLSSLIGTPFAPRTKGCVLFLEEISEAPYRVDRLLEQLRQSGVLTAASGVALGVFQKCDPPDSDPSLTLAEVLEAQFRDSKVPAAYGFSFGHIAHQMTLPLGIRARMDAAERTLTLLEPAVA</sequence>
<keyword evidence="5" id="KW-0720">Serine protease</keyword>
<keyword evidence="4 9" id="KW-0378">Hydrolase</keyword>
<dbReference type="InterPro" id="IPR027461">
    <property type="entry name" value="Carboxypeptidase_A_C_sf"/>
</dbReference>
<dbReference type="Pfam" id="PF02016">
    <property type="entry name" value="Peptidase_S66"/>
    <property type="match status" value="1"/>
</dbReference>
<dbReference type="PANTHER" id="PTHR30237">
    <property type="entry name" value="MURAMOYLTETRAPEPTIDE CARBOXYPEPTIDASE"/>
    <property type="match status" value="1"/>
</dbReference>
<keyword evidence="3" id="KW-0645">Protease</keyword>
<dbReference type="PIRSF" id="PIRSF028757">
    <property type="entry name" value="LD-carboxypeptidase"/>
    <property type="match status" value="1"/>
</dbReference>
<dbReference type="InterPro" id="IPR003507">
    <property type="entry name" value="S66_fam"/>
</dbReference>
<name>A0A6M4GUE2_9PROT</name>
<evidence type="ECO:0000256" key="5">
    <source>
        <dbReference type="ARBA" id="ARBA00022825"/>
    </source>
</evidence>
<dbReference type="Pfam" id="PF17676">
    <property type="entry name" value="Peptidase_S66C"/>
    <property type="match status" value="1"/>
</dbReference>
<evidence type="ECO:0000259" key="8">
    <source>
        <dbReference type="Pfam" id="PF17676"/>
    </source>
</evidence>
<protein>
    <submittedName>
        <fullName evidence="9">Putative murein peptide carboxypeptidase</fullName>
        <ecNumber evidence="9">3.4.16.-</ecNumber>
    </submittedName>
</protein>
<evidence type="ECO:0000256" key="1">
    <source>
        <dbReference type="ARBA" id="ARBA00010233"/>
    </source>
</evidence>
<feature type="domain" description="LD-carboxypeptidase C-terminal" evidence="8">
    <location>
        <begin position="169"/>
        <end position="285"/>
    </location>
</feature>
<dbReference type="EMBL" id="CP053069">
    <property type="protein sequence ID" value="QJR10468.1"/>
    <property type="molecule type" value="Genomic_DNA"/>
</dbReference>
<feature type="domain" description="LD-carboxypeptidase N-terminal" evidence="7">
    <location>
        <begin position="3"/>
        <end position="114"/>
    </location>
</feature>
<feature type="active site" description="Nucleophile" evidence="6">
    <location>
        <position position="94"/>
    </location>
</feature>
<keyword evidence="2 9" id="KW-0121">Carboxypeptidase</keyword>
<dbReference type="InterPro" id="IPR040449">
    <property type="entry name" value="Peptidase_S66_N"/>
</dbReference>
<reference evidence="9 10" key="1">
    <citation type="submission" date="2020-04" db="EMBL/GenBank/DDBJ databases">
        <title>Usitatibacter rugosus gen. nov., sp. nov. and Usitatibacter palustris sp. nov., novel members of Usitatibacteraceae fam. nov. within the order Nitrosomonadales isolated from soil.</title>
        <authorList>
            <person name="Huber K.J."/>
            <person name="Neumann-Schaal M."/>
            <person name="Geppert A."/>
            <person name="Luckner M."/>
            <person name="Wanner G."/>
            <person name="Overmann J."/>
        </authorList>
    </citation>
    <scope>NUCLEOTIDE SEQUENCE [LARGE SCALE GENOMIC DNA]</scope>
    <source>
        <strain evidence="9 10">0125_3</strain>
    </source>
</reference>
<organism evidence="9 10">
    <name type="scientific">Usitatibacter rugosus</name>
    <dbReference type="NCBI Taxonomy" id="2732067"/>
    <lineage>
        <taxon>Bacteria</taxon>
        <taxon>Pseudomonadati</taxon>
        <taxon>Pseudomonadota</taxon>
        <taxon>Betaproteobacteria</taxon>
        <taxon>Nitrosomonadales</taxon>
        <taxon>Usitatibacteraceae</taxon>
        <taxon>Usitatibacter</taxon>
    </lineage>
</organism>
<dbReference type="GO" id="GO:0006508">
    <property type="term" value="P:proteolysis"/>
    <property type="evidence" value="ECO:0007669"/>
    <property type="project" value="UniProtKB-KW"/>
</dbReference>
<dbReference type="SUPFAM" id="SSF141986">
    <property type="entry name" value="LD-carboxypeptidase A C-terminal domain-like"/>
    <property type="match status" value="1"/>
</dbReference>
<accession>A0A6M4GUE2</accession>
<feature type="active site" description="Charge relay system" evidence="6">
    <location>
        <position position="200"/>
    </location>
</feature>
<comment type="similarity">
    <text evidence="1">Belongs to the peptidase S66 family.</text>
</comment>
<dbReference type="EC" id="3.4.16.-" evidence="9"/>
<dbReference type="GO" id="GO:0004180">
    <property type="term" value="F:carboxypeptidase activity"/>
    <property type="evidence" value="ECO:0007669"/>
    <property type="project" value="UniProtKB-KW"/>
</dbReference>
<dbReference type="InterPro" id="IPR029062">
    <property type="entry name" value="Class_I_gatase-like"/>
</dbReference>
<dbReference type="InterPro" id="IPR027478">
    <property type="entry name" value="LdcA_N"/>
</dbReference>
<dbReference type="CDD" id="cd07025">
    <property type="entry name" value="Peptidase_S66"/>
    <property type="match status" value="1"/>
</dbReference>
<dbReference type="SUPFAM" id="SSF52317">
    <property type="entry name" value="Class I glutamine amidotransferase-like"/>
    <property type="match status" value="1"/>
</dbReference>
<evidence type="ECO:0000256" key="4">
    <source>
        <dbReference type="ARBA" id="ARBA00022801"/>
    </source>
</evidence>
<dbReference type="Gene3D" id="3.50.30.60">
    <property type="entry name" value="LD-carboxypeptidase A C-terminal domain-like"/>
    <property type="match status" value="1"/>
</dbReference>
<proteinExistence type="inferred from homology"/>
<dbReference type="Gene3D" id="3.40.50.10740">
    <property type="entry name" value="Class I glutamine amidotransferase-like"/>
    <property type="match status" value="1"/>
</dbReference>
<dbReference type="PANTHER" id="PTHR30237:SF2">
    <property type="entry name" value="MUREIN TETRAPEPTIDE CARBOXYPEPTIDASE"/>
    <property type="match status" value="1"/>
</dbReference>
<feature type="active site" description="Charge relay system" evidence="6">
    <location>
        <position position="270"/>
    </location>
</feature>
<gene>
    <name evidence="9" type="primary">ykfA</name>
    <name evidence="9" type="ORF">DSM104443_01532</name>
</gene>
<evidence type="ECO:0000313" key="10">
    <source>
        <dbReference type="Proteomes" id="UP000501534"/>
    </source>
</evidence>
<evidence type="ECO:0000256" key="2">
    <source>
        <dbReference type="ARBA" id="ARBA00022645"/>
    </source>
</evidence>
<evidence type="ECO:0000313" key="9">
    <source>
        <dbReference type="EMBL" id="QJR10468.1"/>
    </source>
</evidence>
<dbReference type="AlphaFoldDB" id="A0A6M4GUE2"/>
<dbReference type="RefSeq" id="WP_246232906.1">
    <property type="nucleotide sequence ID" value="NZ_CP053069.1"/>
</dbReference>
<dbReference type="Proteomes" id="UP000501534">
    <property type="component" value="Chromosome"/>
</dbReference>
<dbReference type="GO" id="GO:0008236">
    <property type="term" value="F:serine-type peptidase activity"/>
    <property type="evidence" value="ECO:0007669"/>
    <property type="project" value="UniProtKB-KW"/>
</dbReference>
<dbReference type="InterPro" id="IPR040921">
    <property type="entry name" value="Peptidase_S66C"/>
</dbReference>
<dbReference type="KEGG" id="uru:DSM104443_01532"/>
<keyword evidence="10" id="KW-1185">Reference proteome</keyword>
<evidence type="ECO:0000259" key="7">
    <source>
        <dbReference type="Pfam" id="PF02016"/>
    </source>
</evidence>
<evidence type="ECO:0000256" key="3">
    <source>
        <dbReference type="ARBA" id="ARBA00022670"/>
    </source>
</evidence>